<dbReference type="NCBIfam" id="NF004790">
    <property type="entry name" value="PRK06136.1"/>
    <property type="match status" value="1"/>
</dbReference>
<dbReference type="GO" id="GO:0032259">
    <property type="term" value="P:methylation"/>
    <property type="evidence" value="ECO:0007669"/>
    <property type="project" value="UniProtKB-KW"/>
</dbReference>
<dbReference type="Gene3D" id="3.40.50.10090">
    <property type="match status" value="2"/>
</dbReference>
<feature type="domain" description="Tetrapyrrole methylase" evidence="7">
    <location>
        <begin position="6"/>
        <end position="215"/>
    </location>
</feature>
<evidence type="ECO:0000256" key="1">
    <source>
        <dbReference type="ARBA" id="ARBA00012162"/>
    </source>
</evidence>
<sequence length="508" mass="57587">MKKCNVFLVGAGPGDKSLLTVKALNLIKRADVIIYDKLVDKDILKDVKENCEMIYVGKDAYKHTMKQEDINDLIYQKSKESMVVRLKGGDPYVFGRGGEEALYLVDKGVSFEVVPGISSSIGGLTYAGIPITHRGLSQSFHVITGNARNNQETDTDWKSLAKIEGTLVFLMGIGNIEKIQDNLIANGKSPDEKVAFISMATRYNQKTYTCKLKEAKNCVNLNNIKAPSLIVIGEVVDLHDKLNFFESRELYGKTVLVTRTRSKNSEYRQILEEYGARVFEVPTIKVAKKKESEEILIKYLKNKIYDYIAFTSHNSVKYFFEILLDKKFDFRELRGIKIGSIGPATEKELNKYGIFSDVMPKNFTGKDLAFDIHKEIEENKIRDCKILYPCSEISTDNFTSVFDCSVQIDRIEVYTNSVNTNSRDYLIDVLENENVDYISFTSSSTFTNLYEMLGKENESYLNNIKKVSIGDITSNTIKKAGFEIELQAQKASIESMVEKIIEDAKKDR</sequence>
<dbReference type="SUPFAM" id="SSF53790">
    <property type="entry name" value="Tetrapyrrole methylase"/>
    <property type="match status" value="1"/>
</dbReference>
<dbReference type="InterPro" id="IPR050161">
    <property type="entry name" value="Siro_Cobalamin_biosynth"/>
</dbReference>
<reference evidence="9" key="1">
    <citation type="submission" date="2022-12" db="EMBL/GenBank/DDBJ databases">
        <title>Peptostreptococcus.</title>
        <authorList>
            <person name="Lee S.H."/>
        </authorList>
    </citation>
    <scope>NUCLEOTIDE SEQUENCE</scope>
    <source>
        <strain evidence="9">CBA3647</strain>
    </source>
</reference>
<keyword evidence="10" id="KW-1185">Reference proteome</keyword>
<evidence type="ECO:0000313" key="10">
    <source>
        <dbReference type="Proteomes" id="UP001164187"/>
    </source>
</evidence>
<evidence type="ECO:0000259" key="7">
    <source>
        <dbReference type="Pfam" id="PF00590"/>
    </source>
</evidence>
<evidence type="ECO:0000256" key="4">
    <source>
        <dbReference type="ARBA" id="ARBA00022691"/>
    </source>
</evidence>
<dbReference type="Pfam" id="PF00590">
    <property type="entry name" value="TP_methylase"/>
    <property type="match status" value="1"/>
</dbReference>
<dbReference type="EMBL" id="CP114052">
    <property type="protein sequence ID" value="WAW15114.1"/>
    <property type="molecule type" value="Genomic_DNA"/>
</dbReference>
<dbReference type="RefSeq" id="WP_269311807.1">
    <property type="nucleotide sequence ID" value="NZ_CP114052.1"/>
</dbReference>
<evidence type="ECO:0000313" key="9">
    <source>
        <dbReference type="EMBL" id="WAW15114.1"/>
    </source>
</evidence>
<name>A0ABY7JP23_9FIRM</name>
<organism evidence="9 10">
    <name type="scientific">Peptostreptococcus equinus</name>
    <dbReference type="NCBI Taxonomy" id="3003601"/>
    <lineage>
        <taxon>Bacteria</taxon>
        <taxon>Bacillati</taxon>
        <taxon>Bacillota</taxon>
        <taxon>Clostridia</taxon>
        <taxon>Peptostreptococcales</taxon>
        <taxon>Peptostreptococcaceae</taxon>
        <taxon>Peptostreptococcus</taxon>
    </lineage>
</organism>
<gene>
    <name evidence="9" type="primary">cobA</name>
    <name evidence="9" type="ORF">O0R46_01305</name>
</gene>
<evidence type="ECO:0000256" key="6">
    <source>
        <dbReference type="RuleBase" id="RU003960"/>
    </source>
</evidence>
<dbReference type="InterPro" id="IPR014777">
    <property type="entry name" value="4pyrrole_Mease_sub1"/>
</dbReference>
<dbReference type="NCBIfam" id="TIGR01469">
    <property type="entry name" value="cobA_cysG_Cterm"/>
    <property type="match status" value="1"/>
</dbReference>
<keyword evidence="5" id="KW-0627">Porphyrin biosynthesis</keyword>
<dbReference type="InterPro" id="IPR003754">
    <property type="entry name" value="4pyrrol_synth_uPrphyn_synth"/>
</dbReference>
<evidence type="ECO:0000259" key="8">
    <source>
        <dbReference type="Pfam" id="PF02602"/>
    </source>
</evidence>
<dbReference type="PANTHER" id="PTHR45790:SF3">
    <property type="entry name" value="S-ADENOSYL-L-METHIONINE-DEPENDENT UROPORPHYRINOGEN III METHYLTRANSFERASE, CHLOROPLASTIC"/>
    <property type="match status" value="1"/>
</dbReference>
<dbReference type="InterPro" id="IPR036108">
    <property type="entry name" value="4pyrrol_syn_uPrphyn_synt_sf"/>
</dbReference>
<dbReference type="InterPro" id="IPR003043">
    <property type="entry name" value="Uropor_MeTrfase_CS"/>
</dbReference>
<keyword evidence="3 6" id="KW-0808">Transferase</keyword>
<keyword evidence="4" id="KW-0949">S-adenosyl-L-methionine</keyword>
<dbReference type="Gene3D" id="3.30.950.10">
    <property type="entry name" value="Methyltransferase, Cobalt-precorrin-4 Transmethylase, Domain 2"/>
    <property type="match status" value="1"/>
</dbReference>
<dbReference type="SUPFAM" id="SSF69618">
    <property type="entry name" value="HemD-like"/>
    <property type="match status" value="1"/>
</dbReference>
<evidence type="ECO:0000256" key="2">
    <source>
        <dbReference type="ARBA" id="ARBA00022603"/>
    </source>
</evidence>
<dbReference type="InterPro" id="IPR035996">
    <property type="entry name" value="4pyrrol_Methylase_sf"/>
</dbReference>
<evidence type="ECO:0000256" key="3">
    <source>
        <dbReference type="ARBA" id="ARBA00022679"/>
    </source>
</evidence>
<dbReference type="InterPro" id="IPR014776">
    <property type="entry name" value="4pyrrole_Mease_sub2"/>
</dbReference>
<dbReference type="CDD" id="cd11642">
    <property type="entry name" value="SUMT"/>
    <property type="match status" value="1"/>
</dbReference>
<evidence type="ECO:0000256" key="5">
    <source>
        <dbReference type="ARBA" id="ARBA00023244"/>
    </source>
</evidence>
<comment type="similarity">
    <text evidence="6">Belongs to the precorrin methyltransferase family.</text>
</comment>
<dbReference type="GO" id="GO:0004851">
    <property type="term" value="F:uroporphyrin-III C-methyltransferase activity"/>
    <property type="evidence" value="ECO:0007669"/>
    <property type="project" value="UniProtKB-EC"/>
</dbReference>
<dbReference type="EC" id="2.1.1.107" evidence="1"/>
<dbReference type="CDD" id="cd06578">
    <property type="entry name" value="HemD"/>
    <property type="match status" value="1"/>
</dbReference>
<feature type="domain" description="Tetrapyrrole biosynthesis uroporphyrinogen III synthase" evidence="8">
    <location>
        <begin position="266"/>
        <end position="498"/>
    </location>
</feature>
<dbReference type="PROSITE" id="PS00840">
    <property type="entry name" value="SUMT_2"/>
    <property type="match status" value="1"/>
</dbReference>
<keyword evidence="2 6" id="KW-0489">Methyltransferase</keyword>
<protein>
    <recommendedName>
        <fullName evidence="1">uroporphyrinogen-III C-methyltransferase</fullName>
        <ecNumber evidence="1">2.1.1.107</ecNumber>
    </recommendedName>
</protein>
<dbReference type="Pfam" id="PF02602">
    <property type="entry name" value="HEM4"/>
    <property type="match status" value="1"/>
</dbReference>
<dbReference type="Gene3D" id="3.40.1010.10">
    <property type="entry name" value="Cobalt-precorrin-4 Transmethylase, Domain 1"/>
    <property type="match status" value="1"/>
</dbReference>
<proteinExistence type="inferred from homology"/>
<dbReference type="InterPro" id="IPR000878">
    <property type="entry name" value="4pyrrol_Mease"/>
</dbReference>
<dbReference type="Proteomes" id="UP001164187">
    <property type="component" value="Chromosome"/>
</dbReference>
<dbReference type="PROSITE" id="PS00839">
    <property type="entry name" value="SUMT_1"/>
    <property type="match status" value="1"/>
</dbReference>
<dbReference type="PANTHER" id="PTHR45790">
    <property type="entry name" value="SIROHEME SYNTHASE-RELATED"/>
    <property type="match status" value="1"/>
</dbReference>
<dbReference type="InterPro" id="IPR006366">
    <property type="entry name" value="CobA/CysG_C"/>
</dbReference>
<accession>A0ABY7JP23</accession>